<accession>A0ABT1MEP1</accession>
<keyword evidence="2" id="KW-1185">Reference proteome</keyword>
<gene>
    <name evidence="1" type="ORF">NMU02_03155</name>
</gene>
<sequence length="209" mass="25075">MKRSVVIIVAQVFFMTVSYSQSISFQKLIESVPIDSSTIGRYDLYELDSLQYDFNFNWNALAWDINKDIKNEYGLNDYFDYDAFKDQIKHQYSLLHRQGRFIFARRLPKVRNRELLLYYIERFHSFKDKDKFPQWVLLCVNNEGKIKKVLVVAEVDCRELDQICQTLFLTQEDGILIKDFLGPWEGDPEWYSPEYLYCRDTRFVSFTDL</sequence>
<reference evidence="1 2" key="1">
    <citation type="submission" date="2022-07" db="EMBL/GenBank/DDBJ databases">
        <title>Fecal culturing of patients with breast cancer.</title>
        <authorList>
            <person name="Teng N.M.Y."/>
            <person name="Kiu R."/>
            <person name="Evans R."/>
            <person name="Baker D.J."/>
            <person name="Zenner C."/>
            <person name="Robinson S.D."/>
            <person name="Hall L.J."/>
        </authorList>
    </citation>
    <scope>NUCLEOTIDE SEQUENCE [LARGE SCALE GENOMIC DNA]</scope>
    <source>
        <strain evidence="1 2">LH1063</strain>
    </source>
</reference>
<name>A0ABT1MEP1_9BACT</name>
<proteinExistence type="predicted"/>
<evidence type="ECO:0000313" key="2">
    <source>
        <dbReference type="Proteomes" id="UP001205603"/>
    </source>
</evidence>
<dbReference type="RefSeq" id="WP_255025744.1">
    <property type="nucleotide sequence ID" value="NZ_JANDHW010000002.1"/>
</dbReference>
<dbReference type="Proteomes" id="UP001205603">
    <property type="component" value="Unassembled WGS sequence"/>
</dbReference>
<organism evidence="1 2">
    <name type="scientific">Coprobacter tertius</name>
    <dbReference type="NCBI Taxonomy" id="2944915"/>
    <lineage>
        <taxon>Bacteria</taxon>
        <taxon>Pseudomonadati</taxon>
        <taxon>Bacteroidota</taxon>
        <taxon>Bacteroidia</taxon>
        <taxon>Bacteroidales</taxon>
        <taxon>Barnesiellaceae</taxon>
        <taxon>Coprobacter</taxon>
    </lineage>
</organism>
<comment type="caution">
    <text evidence="1">The sequence shown here is derived from an EMBL/GenBank/DDBJ whole genome shotgun (WGS) entry which is preliminary data.</text>
</comment>
<dbReference type="EMBL" id="JANDHW010000002">
    <property type="protein sequence ID" value="MCP9611089.1"/>
    <property type="molecule type" value="Genomic_DNA"/>
</dbReference>
<protein>
    <submittedName>
        <fullName evidence="1">Uncharacterized protein</fullName>
    </submittedName>
</protein>
<evidence type="ECO:0000313" key="1">
    <source>
        <dbReference type="EMBL" id="MCP9611089.1"/>
    </source>
</evidence>